<sequence>MAAGVGQSTKSRASQRQHKRANILVTMQPTGGDVLTKIKGQKFNSRGHRVTALKDGLENIAMESQRGVNDLLGKVSDSYARSESFWITNQVYVQQATPDLIKQLEKLPGVQSVDYEMIFPASMPVLSTQSMSSSTSAAQWGVSKINAPDVSKIHGCTWNSRGVVE</sequence>
<evidence type="ECO:0000256" key="1">
    <source>
        <dbReference type="SAM" id="MobiDB-lite"/>
    </source>
</evidence>
<dbReference type="AlphaFoldDB" id="A0AAD9GTM4"/>
<evidence type="ECO:0000313" key="2">
    <source>
        <dbReference type="EMBL" id="KAK1944442.1"/>
    </source>
</evidence>
<accession>A0AAD9GTM4</accession>
<feature type="region of interest" description="Disordered" evidence="1">
    <location>
        <begin position="1"/>
        <end position="26"/>
    </location>
</feature>
<keyword evidence="3" id="KW-1185">Reference proteome</keyword>
<proteinExistence type="predicted"/>
<dbReference type="EMBL" id="JASMQC010000006">
    <property type="protein sequence ID" value="KAK1944442.1"/>
    <property type="molecule type" value="Genomic_DNA"/>
</dbReference>
<feature type="compositionally biased region" description="Polar residues" evidence="1">
    <location>
        <begin position="1"/>
        <end position="12"/>
    </location>
</feature>
<protein>
    <submittedName>
        <fullName evidence="2">Uncharacterized protein</fullName>
    </submittedName>
</protein>
<organism evidence="2 3">
    <name type="scientific">Phytophthora citrophthora</name>
    <dbReference type="NCBI Taxonomy" id="4793"/>
    <lineage>
        <taxon>Eukaryota</taxon>
        <taxon>Sar</taxon>
        <taxon>Stramenopiles</taxon>
        <taxon>Oomycota</taxon>
        <taxon>Peronosporomycetes</taxon>
        <taxon>Peronosporales</taxon>
        <taxon>Peronosporaceae</taxon>
        <taxon>Phytophthora</taxon>
    </lineage>
</organism>
<evidence type="ECO:0000313" key="3">
    <source>
        <dbReference type="Proteomes" id="UP001259832"/>
    </source>
</evidence>
<gene>
    <name evidence="2" type="ORF">P3T76_004354</name>
</gene>
<name>A0AAD9GTM4_9STRA</name>
<dbReference type="Proteomes" id="UP001259832">
    <property type="component" value="Unassembled WGS sequence"/>
</dbReference>
<reference evidence="2" key="1">
    <citation type="submission" date="2023-08" db="EMBL/GenBank/DDBJ databases">
        <title>Reference Genome Resource for the Citrus Pathogen Phytophthora citrophthora.</title>
        <authorList>
            <person name="Moller H."/>
            <person name="Coetzee B."/>
            <person name="Rose L.J."/>
            <person name="Van Niekerk J.M."/>
        </authorList>
    </citation>
    <scope>NUCLEOTIDE SEQUENCE</scope>
    <source>
        <strain evidence="2">STE-U-9442</strain>
    </source>
</reference>
<comment type="caution">
    <text evidence="2">The sequence shown here is derived from an EMBL/GenBank/DDBJ whole genome shotgun (WGS) entry which is preliminary data.</text>
</comment>